<keyword evidence="10 15" id="KW-1133">Transmembrane helix</keyword>
<feature type="transmembrane region" description="Helical" evidence="15">
    <location>
        <begin position="168"/>
        <end position="201"/>
    </location>
</feature>
<dbReference type="Pfam" id="PF00950">
    <property type="entry name" value="ABC-3"/>
    <property type="match status" value="1"/>
</dbReference>
<dbReference type="GO" id="GO:0055085">
    <property type="term" value="P:transmembrane transport"/>
    <property type="evidence" value="ECO:0007669"/>
    <property type="project" value="InterPro"/>
</dbReference>
<evidence type="ECO:0000256" key="1">
    <source>
        <dbReference type="ARBA" id="ARBA00002313"/>
    </source>
</evidence>
<comment type="similarity">
    <text evidence="3 14">Belongs to the ABC-3 integral membrane protein family.</text>
</comment>
<feature type="transmembrane region" description="Helical" evidence="15">
    <location>
        <begin position="125"/>
        <end position="148"/>
    </location>
</feature>
<evidence type="ECO:0000313" key="17">
    <source>
        <dbReference type="Proteomes" id="UP000095342"/>
    </source>
</evidence>
<comment type="function">
    <text evidence="1">Involved in the high-affinity zinc uptake transport system.</text>
</comment>
<reference evidence="16 17" key="1">
    <citation type="submission" date="2016-09" db="EMBL/GenBank/DDBJ databases">
        <title>Acidihalobacter prosperus V6 (DSM14174).</title>
        <authorList>
            <person name="Khaleque H.N."/>
            <person name="Ramsay J.P."/>
            <person name="Murphy R.J.T."/>
            <person name="Kaksonen A.H."/>
            <person name="Boxall N.J."/>
            <person name="Watkin E.L.J."/>
        </authorList>
    </citation>
    <scope>NUCLEOTIDE SEQUENCE [LARGE SCALE GENOMIC DNA]</scope>
    <source>
        <strain evidence="16 17">V6</strain>
    </source>
</reference>
<keyword evidence="7 14" id="KW-0812">Transmembrane</keyword>
<dbReference type="GO" id="GO:0043190">
    <property type="term" value="C:ATP-binding cassette (ABC) transporter complex"/>
    <property type="evidence" value="ECO:0007669"/>
    <property type="project" value="InterPro"/>
</dbReference>
<evidence type="ECO:0000256" key="13">
    <source>
        <dbReference type="ARBA" id="ARBA00040080"/>
    </source>
</evidence>
<feature type="transmembrane region" description="Helical" evidence="15">
    <location>
        <begin position="6"/>
        <end position="28"/>
    </location>
</feature>
<dbReference type="GO" id="GO:0006829">
    <property type="term" value="P:zinc ion transport"/>
    <property type="evidence" value="ECO:0007669"/>
    <property type="project" value="UniProtKB-KW"/>
</dbReference>
<keyword evidence="6" id="KW-0997">Cell inner membrane</keyword>
<dbReference type="AlphaFoldDB" id="A0A1D8K5R3"/>
<dbReference type="InterPro" id="IPR001626">
    <property type="entry name" value="ABC_TroCD"/>
</dbReference>
<sequence>MPDFIWQALLGGLGVALVAGPLGCFVVWRRLAYFGDTLSHSALLGVALGFLLGVDLRIGILAVCLTAGLLLVGLQRQRHLASDTLLGIIAHTALSLGMVTIAFLPNLRIDLMGYLFGDILAIGHADLLTIALGDMLVLMVLAVSWRGLLAATVHEDLARVEGVPANRLNLVFVMLLALVVAVAMKVVGMLLITALLIIPAATARRFARSPETMAAMAAAFGGLAVVGGLFGSLRWNTPAGPSIVVAAAALFVIVFLLPRRRVGEAAVAAR</sequence>
<evidence type="ECO:0000256" key="7">
    <source>
        <dbReference type="ARBA" id="ARBA00022692"/>
    </source>
</evidence>
<evidence type="ECO:0000256" key="8">
    <source>
        <dbReference type="ARBA" id="ARBA00022833"/>
    </source>
</evidence>
<evidence type="ECO:0000256" key="14">
    <source>
        <dbReference type="RuleBase" id="RU003943"/>
    </source>
</evidence>
<evidence type="ECO:0000256" key="9">
    <source>
        <dbReference type="ARBA" id="ARBA00022906"/>
    </source>
</evidence>
<dbReference type="KEGG" id="aaeo:BJI67_03740"/>
<evidence type="ECO:0000256" key="4">
    <source>
        <dbReference type="ARBA" id="ARBA00022448"/>
    </source>
</evidence>
<keyword evidence="5" id="KW-1003">Cell membrane</keyword>
<dbReference type="Gene3D" id="1.10.3470.10">
    <property type="entry name" value="ABC transporter involved in vitamin B12 uptake, BtuC"/>
    <property type="match status" value="1"/>
</dbReference>
<proteinExistence type="inferred from homology"/>
<dbReference type="SUPFAM" id="SSF81345">
    <property type="entry name" value="ABC transporter involved in vitamin B12 uptake, BtuC"/>
    <property type="match status" value="1"/>
</dbReference>
<dbReference type="CDD" id="cd06550">
    <property type="entry name" value="TM_ABC_iron-siderophores_like"/>
    <property type="match status" value="1"/>
</dbReference>
<keyword evidence="12 15" id="KW-0472">Membrane</keyword>
<evidence type="ECO:0000256" key="12">
    <source>
        <dbReference type="ARBA" id="ARBA00023136"/>
    </source>
</evidence>
<dbReference type="NCBIfam" id="NF007089">
    <property type="entry name" value="PRK09543.1"/>
    <property type="match status" value="1"/>
</dbReference>
<comment type="subcellular location">
    <subcellularLocation>
        <location evidence="2">Cell inner membrane</location>
        <topology evidence="2">Multi-pass membrane protein</topology>
    </subcellularLocation>
    <subcellularLocation>
        <location evidence="14">Cell membrane</location>
        <topology evidence="14">Multi-pass membrane protein</topology>
    </subcellularLocation>
</comment>
<evidence type="ECO:0000256" key="5">
    <source>
        <dbReference type="ARBA" id="ARBA00022475"/>
    </source>
</evidence>
<evidence type="ECO:0000313" key="16">
    <source>
        <dbReference type="EMBL" id="AOV16301.1"/>
    </source>
</evidence>
<keyword evidence="9" id="KW-0864">Zinc transport</keyword>
<dbReference type="Proteomes" id="UP000095342">
    <property type="component" value="Chromosome"/>
</dbReference>
<keyword evidence="17" id="KW-1185">Reference proteome</keyword>
<dbReference type="PANTHER" id="PTHR30477">
    <property type="entry name" value="ABC-TRANSPORTER METAL-BINDING PROTEIN"/>
    <property type="match status" value="1"/>
</dbReference>
<feature type="transmembrane region" description="Helical" evidence="15">
    <location>
        <begin position="213"/>
        <end position="233"/>
    </location>
</feature>
<accession>A0A1D8K5R3</accession>
<evidence type="ECO:0000256" key="3">
    <source>
        <dbReference type="ARBA" id="ARBA00008034"/>
    </source>
</evidence>
<dbReference type="InterPro" id="IPR037294">
    <property type="entry name" value="ABC_BtuC-like"/>
</dbReference>
<evidence type="ECO:0000256" key="6">
    <source>
        <dbReference type="ARBA" id="ARBA00022519"/>
    </source>
</evidence>
<feature type="transmembrane region" description="Helical" evidence="15">
    <location>
        <begin position="239"/>
        <end position="257"/>
    </location>
</feature>
<keyword evidence="4 14" id="KW-0813">Transport</keyword>
<protein>
    <recommendedName>
        <fullName evidence="13">High-affinity zinc uptake system membrane protein ZnuB</fullName>
    </recommendedName>
</protein>
<feature type="transmembrane region" description="Helical" evidence="15">
    <location>
        <begin position="40"/>
        <end position="73"/>
    </location>
</feature>
<evidence type="ECO:0000256" key="10">
    <source>
        <dbReference type="ARBA" id="ARBA00022989"/>
    </source>
</evidence>
<gene>
    <name evidence="16" type="ORF">BJI67_03740</name>
</gene>
<evidence type="ECO:0000256" key="15">
    <source>
        <dbReference type="SAM" id="Phobius"/>
    </source>
</evidence>
<name>A0A1D8K5R3_9GAMM</name>
<evidence type="ECO:0000256" key="11">
    <source>
        <dbReference type="ARBA" id="ARBA00023065"/>
    </source>
</evidence>
<organism evidence="16 17">
    <name type="scientific">Acidihalobacter aeolianus</name>
    <dbReference type="NCBI Taxonomy" id="2792603"/>
    <lineage>
        <taxon>Bacteria</taxon>
        <taxon>Pseudomonadati</taxon>
        <taxon>Pseudomonadota</taxon>
        <taxon>Gammaproteobacteria</taxon>
        <taxon>Chromatiales</taxon>
        <taxon>Ectothiorhodospiraceae</taxon>
        <taxon>Acidihalobacter</taxon>
    </lineage>
</organism>
<dbReference type="EMBL" id="CP017448">
    <property type="protein sequence ID" value="AOV16301.1"/>
    <property type="molecule type" value="Genomic_DNA"/>
</dbReference>
<keyword evidence="11" id="KW-0406">Ion transport</keyword>
<dbReference type="RefSeq" id="WP_070071894.1">
    <property type="nucleotide sequence ID" value="NZ_CP017448.1"/>
</dbReference>
<dbReference type="PANTHER" id="PTHR30477:SF23">
    <property type="entry name" value="HIGH-AFFINITY ZINC UPTAKE SYSTEM MEMBRANE PROTEIN ZNUB"/>
    <property type="match status" value="1"/>
</dbReference>
<keyword evidence="8" id="KW-0862">Zinc</keyword>
<feature type="transmembrane region" description="Helical" evidence="15">
    <location>
        <begin position="85"/>
        <end position="104"/>
    </location>
</feature>
<evidence type="ECO:0000256" key="2">
    <source>
        <dbReference type="ARBA" id="ARBA00004429"/>
    </source>
</evidence>
<dbReference type="FunFam" id="1.10.3470.10:FF:000002">
    <property type="entry name" value="Zinc ABC transporter permease subunit ZnuB"/>
    <property type="match status" value="1"/>
</dbReference>
<dbReference type="GO" id="GO:0010043">
    <property type="term" value="P:response to zinc ion"/>
    <property type="evidence" value="ECO:0007669"/>
    <property type="project" value="TreeGrafter"/>
</dbReference>